<evidence type="ECO:0000313" key="3">
    <source>
        <dbReference type="Proteomes" id="UP000237752"/>
    </source>
</evidence>
<evidence type="ECO:0000259" key="1">
    <source>
        <dbReference type="Pfam" id="PF07969"/>
    </source>
</evidence>
<dbReference type="CDD" id="cd01300">
    <property type="entry name" value="YtcJ_like"/>
    <property type="match status" value="1"/>
</dbReference>
<gene>
    <name evidence="2" type="ORF">CLV47_111127</name>
</gene>
<sequence>MTKRPGGGEHVDTVFVNGPILTMDGDAPTYAEAVVARQGRITFVGARDDAVSKFPDAEIRDLAGQTLLPGFVDAHSHLSFGFDLVNQVDVGAPPVGHCTDIASVIAELEKFRDTRAVPEGGWIVGWGYDQETLAEDRHITKLDLDAAFPDHRIVLIHISSHGAVFNSAALAAAGIDANTPTPDGGVIARLPASQEPAGLLMETAYFRARTQMPRLDSATERLKLLDDVQQLYASNGYTHAQDGFTPVVDLDFFVSAAEQGLLYLDVAALGSFVELDAWIDNPVYPKGEYRGGFKVAGMKAVYDGSPQGRTAYVTAPYLTGGPNEESDWVGEPNFPYSLLVAKLKQAAGAGIQSFVHVNGDAAIDDLIRAVRELGLTAADDRRTVPIHSQFQRADHLDSYVELGLTPSYFTNHTFFWGDVHVTNLGAEKAGFISPLKAAAGRGLVVSNHSDFTVTPLNPFFIMWTAMTRTTRSGAVLGPDQRVDAYAALQALTTGPAYQVFEEDRKGRIAEGLLADFVILSADPIATGADGVRDITVVETIKEGVTVFRA</sequence>
<dbReference type="Pfam" id="PF07969">
    <property type="entry name" value="Amidohydro_3"/>
    <property type="match status" value="1"/>
</dbReference>
<reference evidence="2 3" key="1">
    <citation type="submission" date="2018-03" db="EMBL/GenBank/DDBJ databases">
        <title>Genomic Encyclopedia of Archaeal and Bacterial Type Strains, Phase II (KMG-II): from individual species to whole genera.</title>
        <authorList>
            <person name="Goeker M."/>
        </authorList>
    </citation>
    <scope>NUCLEOTIDE SEQUENCE [LARGE SCALE GENOMIC DNA]</scope>
    <source>
        <strain evidence="2 3">DSM 100065</strain>
    </source>
</reference>
<dbReference type="AlphaFoldDB" id="A0A2T0ZY13"/>
<dbReference type="InterPro" id="IPR011059">
    <property type="entry name" value="Metal-dep_hydrolase_composite"/>
</dbReference>
<dbReference type="RefSeq" id="WP_106349615.1">
    <property type="nucleotide sequence ID" value="NZ_PVUE01000011.1"/>
</dbReference>
<dbReference type="InterPro" id="IPR033932">
    <property type="entry name" value="YtcJ-like"/>
</dbReference>
<dbReference type="PANTHER" id="PTHR22642">
    <property type="entry name" value="IMIDAZOLONEPROPIONASE"/>
    <property type="match status" value="1"/>
</dbReference>
<dbReference type="InterPro" id="IPR013108">
    <property type="entry name" value="Amidohydro_3"/>
</dbReference>
<dbReference type="PANTHER" id="PTHR22642:SF2">
    <property type="entry name" value="PROTEIN LONG AFTER FAR-RED 3"/>
    <property type="match status" value="1"/>
</dbReference>
<dbReference type="Gene3D" id="3.10.310.70">
    <property type="match status" value="1"/>
</dbReference>
<dbReference type="Gene3D" id="2.30.40.10">
    <property type="entry name" value="Urease, subunit C, domain 1"/>
    <property type="match status" value="1"/>
</dbReference>
<dbReference type="InterPro" id="IPR032466">
    <property type="entry name" value="Metal_Hydrolase"/>
</dbReference>
<dbReference type="GO" id="GO:0016810">
    <property type="term" value="F:hydrolase activity, acting on carbon-nitrogen (but not peptide) bonds"/>
    <property type="evidence" value="ECO:0007669"/>
    <property type="project" value="InterPro"/>
</dbReference>
<dbReference type="SUPFAM" id="SSF51338">
    <property type="entry name" value="Composite domain of metallo-dependent hydrolases"/>
    <property type="match status" value="1"/>
</dbReference>
<comment type="caution">
    <text evidence="2">The sequence shown here is derived from an EMBL/GenBank/DDBJ whole genome shotgun (WGS) entry which is preliminary data.</text>
</comment>
<accession>A0A2T0ZY13</accession>
<evidence type="ECO:0000313" key="2">
    <source>
        <dbReference type="EMBL" id="PRZ41249.1"/>
    </source>
</evidence>
<dbReference type="SUPFAM" id="SSF51556">
    <property type="entry name" value="Metallo-dependent hydrolases"/>
    <property type="match status" value="1"/>
</dbReference>
<dbReference type="Proteomes" id="UP000237752">
    <property type="component" value="Unassembled WGS sequence"/>
</dbReference>
<protein>
    <recommendedName>
        <fullName evidence="1">Amidohydrolase 3 domain-containing protein</fullName>
    </recommendedName>
</protein>
<dbReference type="OrthoDB" id="3173428at2"/>
<proteinExistence type="predicted"/>
<organism evidence="2 3">
    <name type="scientific">Antricoccus suffuscus</name>
    <dbReference type="NCBI Taxonomy" id="1629062"/>
    <lineage>
        <taxon>Bacteria</taxon>
        <taxon>Bacillati</taxon>
        <taxon>Actinomycetota</taxon>
        <taxon>Actinomycetes</taxon>
        <taxon>Geodermatophilales</taxon>
        <taxon>Antricoccaceae</taxon>
        <taxon>Antricoccus</taxon>
    </lineage>
</organism>
<name>A0A2T0ZY13_9ACTN</name>
<dbReference type="EMBL" id="PVUE01000011">
    <property type="protein sequence ID" value="PRZ41249.1"/>
    <property type="molecule type" value="Genomic_DNA"/>
</dbReference>
<dbReference type="Gene3D" id="3.20.20.140">
    <property type="entry name" value="Metal-dependent hydrolases"/>
    <property type="match status" value="1"/>
</dbReference>
<feature type="domain" description="Amidohydrolase 3" evidence="1">
    <location>
        <begin position="58"/>
        <end position="547"/>
    </location>
</feature>
<keyword evidence="3" id="KW-1185">Reference proteome</keyword>